<dbReference type="SUPFAM" id="SSF53850">
    <property type="entry name" value="Periplasmic binding protein-like II"/>
    <property type="match status" value="1"/>
</dbReference>
<proteinExistence type="inferred from homology"/>
<keyword evidence="3" id="KW-0238">DNA-binding</keyword>
<evidence type="ECO:0000256" key="2">
    <source>
        <dbReference type="ARBA" id="ARBA00023015"/>
    </source>
</evidence>
<evidence type="ECO:0000313" key="6">
    <source>
        <dbReference type="EMBL" id="MEQ3553240.1"/>
    </source>
</evidence>
<comment type="caution">
    <text evidence="6">The sequence shown here is derived from an EMBL/GenBank/DDBJ whole genome shotgun (WGS) entry which is preliminary data.</text>
</comment>
<dbReference type="InterPro" id="IPR036390">
    <property type="entry name" value="WH_DNA-bd_sf"/>
</dbReference>
<gene>
    <name evidence="6" type="ORF">WIS52_22450</name>
</gene>
<protein>
    <submittedName>
        <fullName evidence="6">LysR family transcriptional regulator</fullName>
    </submittedName>
</protein>
<dbReference type="PRINTS" id="PR00039">
    <property type="entry name" value="HTHLYSR"/>
</dbReference>
<dbReference type="Gene3D" id="1.10.10.10">
    <property type="entry name" value="Winged helix-like DNA-binding domain superfamily/Winged helix DNA-binding domain"/>
    <property type="match status" value="1"/>
</dbReference>
<dbReference type="SUPFAM" id="SSF46785">
    <property type="entry name" value="Winged helix' DNA-binding domain"/>
    <property type="match status" value="1"/>
</dbReference>
<dbReference type="Pfam" id="PF03466">
    <property type="entry name" value="LysR_substrate"/>
    <property type="match status" value="1"/>
</dbReference>
<evidence type="ECO:0000313" key="7">
    <source>
        <dbReference type="Proteomes" id="UP001494902"/>
    </source>
</evidence>
<dbReference type="Pfam" id="PF00126">
    <property type="entry name" value="HTH_1"/>
    <property type="match status" value="1"/>
</dbReference>
<keyword evidence="2" id="KW-0805">Transcription regulation</keyword>
<name>A0ABV1KFK0_9PSEU</name>
<dbReference type="PROSITE" id="PS50931">
    <property type="entry name" value="HTH_LYSR"/>
    <property type="match status" value="1"/>
</dbReference>
<keyword evidence="4" id="KW-0804">Transcription</keyword>
<dbReference type="EMBL" id="JBEDNQ010000010">
    <property type="protein sequence ID" value="MEQ3553240.1"/>
    <property type="molecule type" value="Genomic_DNA"/>
</dbReference>
<dbReference type="InterPro" id="IPR036388">
    <property type="entry name" value="WH-like_DNA-bd_sf"/>
</dbReference>
<dbReference type="CDD" id="cd05466">
    <property type="entry name" value="PBP2_LTTR_substrate"/>
    <property type="match status" value="1"/>
</dbReference>
<dbReference type="PANTHER" id="PTHR30346">
    <property type="entry name" value="TRANSCRIPTIONAL DUAL REGULATOR HCAR-RELATED"/>
    <property type="match status" value="1"/>
</dbReference>
<dbReference type="RefSeq" id="WP_349300312.1">
    <property type="nucleotide sequence ID" value="NZ_JBEDNQ010000010.1"/>
</dbReference>
<reference evidence="6 7" key="1">
    <citation type="submission" date="2024-03" db="EMBL/GenBank/DDBJ databases">
        <title>Draft genome sequence of Pseudonocardia nematodicida JCM 31783.</title>
        <authorList>
            <person name="Butdee W."/>
            <person name="Duangmal K."/>
        </authorList>
    </citation>
    <scope>NUCLEOTIDE SEQUENCE [LARGE SCALE GENOMIC DNA]</scope>
    <source>
        <strain evidence="6 7">JCM 31783</strain>
    </source>
</reference>
<evidence type="ECO:0000256" key="3">
    <source>
        <dbReference type="ARBA" id="ARBA00023125"/>
    </source>
</evidence>
<evidence type="ECO:0000256" key="4">
    <source>
        <dbReference type="ARBA" id="ARBA00023163"/>
    </source>
</evidence>
<dbReference type="Gene3D" id="3.40.190.10">
    <property type="entry name" value="Periplasmic binding protein-like II"/>
    <property type="match status" value="2"/>
</dbReference>
<dbReference type="Proteomes" id="UP001494902">
    <property type="component" value="Unassembled WGS sequence"/>
</dbReference>
<evidence type="ECO:0000256" key="1">
    <source>
        <dbReference type="ARBA" id="ARBA00009437"/>
    </source>
</evidence>
<comment type="similarity">
    <text evidence="1">Belongs to the LysR transcriptional regulatory family.</text>
</comment>
<evidence type="ECO:0000259" key="5">
    <source>
        <dbReference type="PROSITE" id="PS50931"/>
    </source>
</evidence>
<keyword evidence="7" id="KW-1185">Reference proteome</keyword>
<sequence>MRVERARYFLAAVETGSFRSAAARCRISQPSLGQQIALLEEELDVVLLTRSRTGVRPTPAGQALLEPMARLVAAQDAVHGAAMEARGSYHGSVRVGGVSVTVEMLVAPVVGRVREQHPGLRFSVREGASADVEAAVLAGDLDLAVITAPAEPPAPGIRRVPLFDAPVGVHVRPDHPLAGRAQLHWRDLETWPIVTMRPGTVLWDLMRRRLPDADVVIEAMSARTVQVMVRQGAGVGVLARFGPVADDPDLAWIPLHDADDVGICLAERADSRPSRSALIVRRLLRARADELATA</sequence>
<dbReference type="InterPro" id="IPR005119">
    <property type="entry name" value="LysR_subst-bd"/>
</dbReference>
<dbReference type="InterPro" id="IPR000847">
    <property type="entry name" value="LysR_HTH_N"/>
</dbReference>
<organism evidence="6 7">
    <name type="scientific">Pseudonocardia nematodicida</name>
    <dbReference type="NCBI Taxonomy" id="1206997"/>
    <lineage>
        <taxon>Bacteria</taxon>
        <taxon>Bacillati</taxon>
        <taxon>Actinomycetota</taxon>
        <taxon>Actinomycetes</taxon>
        <taxon>Pseudonocardiales</taxon>
        <taxon>Pseudonocardiaceae</taxon>
        <taxon>Pseudonocardia</taxon>
    </lineage>
</organism>
<accession>A0ABV1KFK0</accession>
<feature type="domain" description="HTH lysR-type" evidence="5">
    <location>
        <begin position="1"/>
        <end position="58"/>
    </location>
</feature>
<dbReference type="PANTHER" id="PTHR30346:SF9">
    <property type="entry name" value="LYSR FAMILY TRANSCRIPTIONAL REGULATOR"/>
    <property type="match status" value="1"/>
</dbReference>